<dbReference type="EMBL" id="JXYS01000018">
    <property type="protein sequence ID" value="KJF18316.1"/>
    <property type="molecule type" value="Genomic_DNA"/>
</dbReference>
<protein>
    <submittedName>
        <fullName evidence="1">Uncharacterized protein</fullName>
    </submittedName>
</protein>
<name>A0A0D8HMJ6_9ACTN</name>
<accession>A0A0D8HMJ6</accession>
<proteinExistence type="predicted"/>
<sequence length="61" mass="6995">MRQEKYAAKAYRSVAQKRQVESCNYAKLFVMNHDQAAMEELEPKSLTKTTMAKKKDDAVIA</sequence>
<dbReference type="Proteomes" id="UP000032360">
    <property type="component" value="Unassembled WGS sequence"/>
</dbReference>
<gene>
    <name evidence="1" type="ORF">AXFE_07040</name>
</gene>
<keyword evidence="2" id="KW-1185">Reference proteome</keyword>
<evidence type="ECO:0000313" key="1">
    <source>
        <dbReference type="EMBL" id="KJF18316.1"/>
    </source>
</evidence>
<evidence type="ECO:0000313" key="2">
    <source>
        <dbReference type="Proteomes" id="UP000032360"/>
    </source>
</evidence>
<dbReference type="AlphaFoldDB" id="A0A0D8HMJ6"/>
<dbReference type="RefSeq" id="WP_052604475.1">
    <property type="nucleotide sequence ID" value="NZ_JXYS01000018.1"/>
</dbReference>
<organism evidence="1 2">
    <name type="scientific">Acidithrix ferrooxidans</name>
    <dbReference type="NCBI Taxonomy" id="1280514"/>
    <lineage>
        <taxon>Bacteria</taxon>
        <taxon>Bacillati</taxon>
        <taxon>Actinomycetota</taxon>
        <taxon>Acidimicrobiia</taxon>
        <taxon>Acidimicrobiales</taxon>
        <taxon>Acidimicrobiaceae</taxon>
        <taxon>Acidithrix</taxon>
    </lineage>
</organism>
<comment type="caution">
    <text evidence="1">The sequence shown here is derived from an EMBL/GenBank/DDBJ whole genome shotgun (WGS) entry which is preliminary data.</text>
</comment>
<reference evidence="1 2" key="1">
    <citation type="submission" date="2015-01" db="EMBL/GenBank/DDBJ databases">
        <title>Draft genome of the acidophilic iron oxidizer Acidithrix ferrooxidans strain Py-F3.</title>
        <authorList>
            <person name="Poehlein A."/>
            <person name="Eisen S."/>
            <person name="Schloemann M."/>
            <person name="Johnson B.D."/>
            <person name="Daniel R."/>
            <person name="Muehling M."/>
        </authorList>
    </citation>
    <scope>NUCLEOTIDE SEQUENCE [LARGE SCALE GENOMIC DNA]</scope>
    <source>
        <strain evidence="1 2">Py-F3</strain>
    </source>
</reference>